<feature type="transmembrane region" description="Helical" evidence="2">
    <location>
        <begin position="17"/>
        <end position="34"/>
    </location>
</feature>
<reference evidence="3" key="1">
    <citation type="submission" date="2021-04" db="EMBL/GenBank/DDBJ databases">
        <title>Draft genome sequence of StrPh-CL8, a phytoplasma strain causing strawberry phyllody in Chile.</title>
        <authorList>
            <person name="Cui W."/>
            <person name="Zamorano A."/>
            <person name="Fiore N."/>
        </authorList>
    </citation>
    <scope>NUCLEOTIDE SEQUENCE [LARGE SCALE GENOMIC DNA]</scope>
    <source>
        <strain evidence="3">StrPh-Cl</strain>
    </source>
</reference>
<proteinExistence type="predicted"/>
<keyword evidence="2" id="KW-0812">Transmembrane</keyword>
<dbReference type="PANTHER" id="PTHR43941:SF1">
    <property type="entry name" value="STRUCTURAL MAINTENANCE OF CHROMOSOMES PROTEIN 2"/>
    <property type="match status" value="1"/>
</dbReference>
<dbReference type="Proteomes" id="UP000811481">
    <property type="component" value="Unassembled WGS sequence"/>
</dbReference>
<feature type="coiled-coil region" evidence="1">
    <location>
        <begin position="88"/>
        <end position="327"/>
    </location>
</feature>
<feature type="coiled-coil region" evidence="1">
    <location>
        <begin position="413"/>
        <end position="519"/>
    </location>
</feature>
<accession>A0ABS5K3W9</accession>
<keyword evidence="2" id="KW-0472">Membrane</keyword>
<keyword evidence="4" id="KW-1185">Reference proteome</keyword>
<comment type="caution">
    <text evidence="3">The sequence shown here is derived from an EMBL/GenBank/DDBJ whole genome shotgun (WGS) entry which is preliminary data.</text>
</comment>
<gene>
    <name evidence="3" type="ORF">J8J04_02910</name>
</gene>
<name>A0ABS5K3W9_9MOLU</name>
<dbReference type="InterPro" id="IPR036785">
    <property type="entry name" value="YkyA-like_sf"/>
</dbReference>
<evidence type="ECO:0000313" key="4">
    <source>
        <dbReference type="Proteomes" id="UP000811481"/>
    </source>
</evidence>
<feature type="transmembrane region" description="Helical" evidence="2">
    <location>
        <begin position="55"/>
        <end position="74"/>
    </location>
</feature>
<evidence type="ECO:0000313" key="3">
    <source>
        <dbReference type="EMBL" id="MBS2126619.1"/>
    </source>
</evidence>
<evidence type="ECO:0000256" key="1">
    <source>
        <dbReference type="SAM" id="Coils"/>
    </source>
</evidence>
<keyword evidence="2" id="KW-1133">Transmembrane helix</keyword>
<dbReference type="PANTHER" id="PTHR43941">
    <property type="entry name" value="STRUCTURAL MAINTENANCE OF CHROMOSOMES PROTEIN 2"/>
    <property type="match status" value="1"/>
</dbReference>
<evidence type="ECO:0000256" key="2">
    <source>
        <dbReference type="SAM" id="Phobius"/>
    </source>
</evidence>
<dbReference type="EMBL" id="JAGVRH010000020">
    <property type="protein sequence ID" value="MBS2126619.1"/>
    <property type="molecule type" value="Genomic_DNA"/>
</dbReference>
<keyword evidence="1" id="KW-0175">Coiled coil</keyword>
<dbReference type="RefSeq" id="WP_212332194.1">
    <property type="nucleotide sequence ID" value="NZ_JAGVRH010000020.1"/>
</dbReference>
<organism evidence="3 4">
    <name type="scientific">'Fragaria x ananassa' phyllody phytoplasma</name>
    <dbReference type="NCBI Taxonomy" id="2358428"/>
    <lineage>
        <taxon>Bacteria</taxon>
        <taxon>Bacillati</taxon>
        <taxon>Mycoplasmatota</taxon>
        <taxon>Mollicutes</taxon>
        <taxon>Acholeplasmatales</taxon>
        <taxon>Acholeplasmataceae</taxon>
        <taxon>Candidatus Phytoplasma</taxon>
        <taxon>16SrXIII (Mexican periwinkle virescence group)</taxon>
    </lineage>
</organism>
<protein>
    <submittedName>
        <fullName evidence="3">YkyA family protein</fullName>
    </submittedName>
</protein>
<sequence>MKTPLDLIKTYLTFKSYFTWVLIASTIFSIFLYFKNKLFSNQLIKSKPTQHPTTWKGYLTYFLIIIAILGFIYLCFFHKPKEPSSKYVGQLVNEIDKAIDKYDEVINNYQGLKDNWGQELTKVDAELKTLYEEQKLTQEQKEKIEQLVNQTETKIKDIKTQKEETENNINILKEQLKQKEEALANKEKEIKLTEQQIEEATDLTEKQKLRAKLDILYDEKIVLVKQITEIKTQIGTLEIKIKSLTEQLSHAEDLKNDLIKRYNELSADEKSYFNLIQSVEQRRDEIQKNIDQVNKKLEEIKAEREIYNDLKKTYREMHGRMQTYEAENSFSFGNACKMGFKAFDKVTDLIPAKYGLKIIGKTASFTRKFSQGATKATFVIHEGHRIWHMINESIQEGKEHPLMISKETLEMYTNDIDRDLAKLDADYKDYEKKIEEYNNRIKQENLQQASEQNEVLNKNFKKEFKSWINEYTKIIEELESKRQQITDEIKIEQPKITQIEQLEIKLEPIDEEIKLLKEELKQTNPNYTKTQEEIKQKNKTKIPELIIIPS</sequence>
<dbReference type="Gene3D" id="1.20.120.570">
    <property type="entry name" value="YkyA-like"/>
    <property type="match status" value="1"/>
</dbReference>